<evidence type="ECO:0000313" key="1">
    <source>
        <dbReference type="EMBL" id="MFD1019590.1"/>
    </source>
</evidence>
<dbReference type="InterPro" id="IPR058870">
    <property type="entry name" value="YuzC"/>
</dbReference>
<keyword evidence="2" id="KW-1185">Reference proteome</keyword>
<protein>
    <recommendedName>
        <fullName evidence="3">Amphi-Trp domain-containing protein</fullName>
    </recommendedName>
</protein>
<dbReference type="Proteomes" id="UP001596990">
    <property type="component" value="Unassembled WGS sequence"/>
</dbReference>
<evidence type="ECO:0000313" key="2">
    <source>
        <dbReference type="Proteomes" id="UP001596990"/>
    </source>
</evidence>
<name>A0ABW3L0W1_9BACI</name>
<gene>
    <name evidence="1" type="ORF">ACFQ2J_10440</name>
</gene>
<organism evidence="1 2">
    <name type="scientific">Thalassobacillus hwangdonensis</name>
    <dbReference type="NCBI Taxonomy" id="546108"/>
    <lineage>
        <taxon>Bacteria</taxon>
        <taxon>Bacillati</taxon>
        <taxon>Bacillota</taxon>
        <taxon>Bacilli</taxon>
        <taxon>Bacillales</taxon>
        <taxon>Bacillaceae</taxon>
        <taxon>Thalassobacillus</taxon>
    </lineage>
</organism>
<reference evidence="2" key="1">
    <citation type="journal article" date="2019" name="Int. J. Syst. Evol. Microbiol.">
        <title>The Global Catalogue of Microorganisms (GCM) 10K type strain sequencing project: providing services to taxonomists for standard genome sequencing and annotation.</title>
        <authorList>
            <consortium name="The Broad Institute Genomics Platform"/>
            <consortium name="The Broad Institute Genome Sequencing Center for Infectious Disease"/>
            <person name="Wu L."/>
            <person name="Ma J."/>
        </authorList>
    </citation>
    <scope>NUCLEOTIDE SEQUENCE [LARGE SCALE GENOMIC DNA]</scope>
    <source>
        <strain evidence="2">CCUG 56607</strain>
    </source>
</reference>
<dbReference type="EMBL" id="JBHTKL010000005">
    <property type="protein sequence ID" value="MFD1019590.1"/>
    <property type="molecule type" value="Genomic_DNA"/>
</dbReference>
<proteinExistence type="predicted"/>
<evidence type="ECO:0008006" key="3">
    <source>
        <dbReference type="Google" id="ProtNLM"/>
    </source>
</evidence>
<dbReference type="Pfam" id="PF26344">
    <property type="entry name" value="YuzC"/>
    <property type="match status" value="1"/>
</dbReference>
<comment type="caution">
    <text evidence="1">The sequence shown here is derived from an EMBL/GenBank/DDBJ whole genome shotgun (WGS) entry which is preliminary data.</text>
</comment>
<accession>A0ABW3L0W1</accession>
<sequence length="94" mass="10472">MDTELLSHSAKESKTLMKEASMVLDALSESTDFDAQLMYAAQTSDLDEVKRLIHSIGITSEVDIHYNPDGLRLEFSSPAANMGDARLTIALRWR</sequence>